<evidence type="ECO:0000313" key="2">
    <source>
        <dbReference type="Proteomes" id="UP001150581"/>
    </source>
</evidence>
<organism evidence="1 2">
    <name type="scientific">Kickxella alabastrina</name>
    <dbReference type="NCBI Taxonomy" id="61397"/>
    <lineage>
        <taxon>Eukaryota</taxon>
        <taxon>Fungi</taxon>
        <taxon>Fungi incertae sedis</taxon>
        <taxon>Zoopagomycota</taxon>
        <taxon>Kickxellomycotina</taxon>
        <taxon>Kickxellomycetes</taxon>
        <taxon>Kickxellales</taxon>
        <taxon>Kickxellaceae</taxon>
        <taxon>Kickxella</taxon>
    </lineage>
</organism>
<comment type="caution">
    <text evidence="1">The sequence shown here is derived from an EMBL/GenBank/DDBJ whole genome shotgun (WGS) entry which is preliminary data.</text>
</comment>
<name>A0ACC1IFS5_9FUNG</name>
<sequence>MELLEVKDSLARHWLAALCICSGRCVMAAGGGAESRAWSEQFAQSVLEWLHVPEADWADLRAMPHGDAANDMALLMLRCMRSDGEAAEAGAGASVSLKVASDPDRLAAGLVLACLGLGSVQAAGGIKALAPAQAGTLPPLEYDARSRAAAFAVCAWLDLPSQLVGAHEALVAGRLERAAGSGQLGDASARALNDDRRRKWGWGKRLAAGAGVVVAGTLVGVTAGLAAPLMAAGLGAVGIGGLGFLATGGGAAMVGSLLGVAGGGVAGQRFNTRLRGLREFYFTQLARGHTLHATVLVPGFLDAAAAASPFAPVRGAMGLDLGDAYTLYFEPAELAALQGAVSRFVSSSARSAAVSAVLAQTALAGLLGAFTWPLAVLKLGQLIDSPWAVGIERARRAGRLLADVLESHAHGTRPVTLVGYSLGALAVTTCLQELHSRRAFGVVETAVLLGVPADSTAAAAWVACCHCVSRRLIIGHSRSDWVLAFLFRASSLCVRLAGLEGLAPAALFPDSPLMRRKIVNVDLGDIVSQHADYLGRLDDIMLEVSRHL</sequence>
<keyword evidence="1" id="KW-0812">Transmembrane</keyword>
<protein>
    <submittedName>
        <fullName evidence="1">Transmembrane and coiled-coil domain-containing protein 4</fullName>
    </submittedName>
</protein>
<gene>
    <name evidence="1" type="primary">TMCO4_2</name>
    <name evidence="1" type="ORF">LPJ66_005832</name>
</gene>
<dbReference type="EMBL" id="JANBPG010000853">
    <property type="protein sequence ID" value="KAJ1893317.1"/>
    <property type="molecule type" value="Genomic_DNA"/>
</dbReference>
<keyword evidence="1" id="KW-0472">Membrane</keyword>
<reference evidence="1" key="1">
    <citation type="submission" date="2022-07" db="EMBL/GenBank/DDBJ databases">
        <title>Phylogenomic reconstructions and comparative analyses of Kickxellomycotina fungi.</title>
        <authorList>
            <person name="Reynolds N.K."/>
            <person name="Stajich J.E."/>
            <person name="Barry K."/>
            <person name="Grigoriev I.V."/>
            <person name="Crous P."/>
            <person name="Smith M.E."/>
        </authorList>
    </citation>
    <scope>NUCLEOTIDE SEQUENCE</scope>
    <source>
        <strain evidence="1">Benny 63K</strain>
    </source>
</reference>
<proteinExistence type="predicted"/>
<evidence type="ECO:0000313" key="1">
    <source>
        <dbReference type="EMBL" id="KAJ1893317.1"/>
    </source>
</evidence>
<accession>A0ACC1IFS5</accession>
<dbReference type="Proteomes" id="UP001150581">
    <property type="component" value="Unassembled WGS sequence"/>
</dbReference>
<keyword evidence="2" id="KW-1185">Reference proteome</keyword>